<evidence type="ECO:0000256" key="2">
    <source>
        <dbReference type="ARBA" id="ARBA00022692"/>
    </source>
</evidence>
<feature type="region of interest" description="Disordered" evidence="5">
    <location>
        <begin position="192"/>
        <end position="233"/>
    </location>
</feature>
<dbReference type="InParanoid" id="A0A2N3NE23"/>
<dbReference type="STRING" id="41688.A0A2N3NE23"/>
<dbReference type="Pfam" id="PF01822">
    <property type="entry name" value="WSC"/>
    <property type="match status" value="1"/>
</dbReference>
<dbReference type="AlphaFoldDB" id="A0A2N3NE23"/>
<feature type="domain" description="WSC" evidence="8">
    <location>
        <begin position="89"/>
        <end position="181"/>
    </location>
</feature>
<keyword evidence="10" id="KW-1185">Reference proteome</keyword>
<dbReference type="VEuPathDB" id="FungiDB:jhhlp_002457"/>
<feature type="compositionally biased region" description="Low complexity" evidence="5">
    <location>
        <begin position="286"/>
        <end position="298"/>
    </location>
</feature>
<protein>
    <recommendedName>
        <fullName evidence="8">WSC domain-containing protein</fullName>
    </recommendedName>
</protein>
<name>A0A2N3NE23_9PEZI</name>
<feature type="compositionally biased region" description="Low complexity" evidence="5">
    <location>
        <begin position="416"/>
        <end position="427"/>
    </location>
</feature>
<comment type="subcellular location">
    <subcellularLocation>
        <location evidence="1">Membrane</location>
        <topology evidence="1">Single-pass membrane protein</topology>
    </subcellularLocation>
</comment>
<dbReference type="EMBL" id="NLAX01000008">
    <property type="protein sequence ID" value="PKS10700.1"/>
    <property type="molecule type" value="Genomic_DNA"/>
</dbReference>
<feature type="chain" id="PRO_5014982083" description="WSC domain-containing protein" evidence="7">
    <location>
        <begin position="27"/>
        <end position="435"/>
    </location>
</feature>
<dbReference type="InterPro" id="IPR002889">
    <property type="entry name" value="WSC_carb-bd"/>
</dbReference>
<feature type="region of interest" description="Disordered" evidence="5">
    <location>
        <begin position="404"/>
        <end position="435"/>
    </location>
</feature>
<dbReference type="SMART" id="SM00321">
    <property type="entry name" value="WSC"/>
    <property type="match status" value="1"/>
</dbReference>
<feature type="region of interest" description="Disordered" evidence="5">
    <location>
        <begin position="46"/>
        <end position="80"/>
    </location>
</feature>
<dbReference type="OrthoDB" id="5985073at2759"/>
<keyword evidence="7" id="KW-0732">Signal</keyword>
<dbReference type="PANTHER" id="PTHR15549:SF30">
    <property type="entry name" value="MID2 DOMAIN-CONTAINING PROTEIN"/>
    <property type="match status" value="1"/>
</dbReference>
<dbReference type="PROSITE" id="PS51212">
    <property type="entry name" value="WSC"/>
    <property type="match status" value="1"/>
</dbReference>
<evidence type="ECO:0000256" key="3">
    <source>
        <dbReference type="ARBA" id="ARBA00022989"/>
    </source>
</evidence>
<evidence type="ECO:0000313" key="9">
    <source>
        <dbReference type="EMBL" id="PKS10700.1"/>
    </source>
</evidence>
<dbReference type="InterPro" id="IPR051694">
    <property type="entry name" value="Immunoregulatory_rcpt-like"/>
</dbReference>
<keyword evidence="2 6" id="KW-0812">Transmembrane</keyword>
<evidence type="ECO:0000259" key="8">
    <source>
        <dbReference type="PROSITE" id="PS51212"/>
    </source>
</evidence>
<dbReference type="GO" id="GO:0016020">
    <property type="term" value="C:membrane"/>
    <property type="evidence" value="ECO:0007669"/>
    <property type="project" value="UniProtKB-SubCell"/>
</dbReference>
<evidence type="ECO:0000256" key="7">
    <source>
        <dbReference type="SAM" id="SignalP"/>
    </source>
</evidence>
<feature type="compositionally biased region" description="Low complexity" evidence="5">
    <location>
        <begin position="59"/>
        <end position="80"/>
    </location>
</feature>
<feature type="signal peptide" evidence="7">
    <location>
        <begin position="1"/>
        <end position="26"/>
    </location>
</feature>
<comment type="caution">
    <text evidence="9">The sequence shown here is derived from an EMBL/GenBank/DDBJ whole genome shotgun (WGS) entry which is preliminary data.</text>
</comment>
<sequence>MASPVRHPLLLLVIIVVALLSPLAFANPVLQNAPSRPDVRHIAATAPAVLPRQNDDDASSGSPAATRSSRSSSSTTNTSVPPARVTIADYSYLGCFQDGSNHILTVQSKFDLGMTPELCRNLCLVAECGIFGLRDKYSCLCGRQVEPFAVSARESECSEPCRGDEVAACGASSRMNVYSATVELEEVDRGALATSGSGSSGDSGDGSTGAEGDKGSDNGSNGSSGGGGASGGSGLSSGAVAGIAIACVIIGALIAGAIGFILIRRLKNQYESGDQPAVSQAPSPPTGAAAAAPSSKSPQIDPGHTSADQIDAARSGSAPPQQQIYSPFTPPLATGQDATGSVYGGSTAYEPSAAFVSPMTQATSMTGNGTGPGTGFIPRREVPEAHGQPVHEAPGVIAYEMPGDGVRQELSGTATQYQQQQFQQPPYSLSHPHQP</sequence>
<keyword evidence="4 6" id="KW-0472">Membrane</keyword>
<proteinExistence type="predicted"/>
<evidence type="ECO:0000256" key="5">
    <source>
        <dbReference type="SAM" id="MobiDB-lite"/>
    </source>
</evidence>
<dbReference type="PANTHER" id="PTHR15549">
    <property type="entry name" value="PAIRED IMMUNOGLOBULIN-LIKE TYPE 2 RECEPTOR"/>
    <property type="match status" value="1"/>
</dbReference>
<dbReference type="GO" id="GO:0071944">
    <property type="term" value="C:cell periphery"/>
    <property type="evidence" value="ECO:0007669"/>
    <property type="project" value="UniProtKB-ARBA"/>
</dbReference>
<keyword evidence="3 6" id="KW-1133">Transmembrane helix</keyword>
<evidence type="ECO:0000256" key="4">
    <source>
        <dbReference type="ARBA" id="ARBA00023136"/>
    </source>
</evidence>
<feature type="region of interest" description="Disordered" evidence="5">
    <location>
        <begin position="274"/>
        <end position="339"/>
    </location>
</feature>
<dbReference type="Proteomes" id="UP000233524">
    <property type="component" value="Unassembled WGS sequence"/>
</dbReference>
<evidence type="ECO:0000256" key="1">
    <source>
        <dbReference type="ARBA" id="ARBA00004167"/>
    </source>
</evidence>
<evidence type="ECO:0000256" key="6">
    <source>
        <dbReference type="SAM" id="Phobius"/>
    </source>
</evidence>
<reference evidence="9 10" key="1">
    <citation type="journal article" date="2017" name="G3 (Bethesda)">
        <title>First Draft Genome Sequence of the Pathogenic Fungus Lomentospora prolificans (Formerly Scedosporium prolificans).</title>
        <authorList>
            <person name="Luo R."/>
            <person name="Zimin A."/>
            <person name="Workman R."/>
            <person name="Fan Y."/>
            <person name="Pertea G."/>
            <person name="Grossman N."/>
            <person name="Wear M.P."/>
            <person name="Jia B."/>
            <person name="Miller H."/>
            <person name="Casadevall A."/>
            <person name="Timp W."/>
            <person name="Zhang S.X."/>
            <person name="Salzberg S.L."/>
        </authorList>
    </citation>
    <scope>NUCLEOTIDE SEQUENCE [LARGE SCALE GENOMIC DNA]</scope>
    <source>
        <strain evidence="9 10">JHH-5317</strain>
    </source>
</reference>
<accession>A0A2N3NE23</accession>
<organism evidence="9 10">
    <name type="scientific">Lomentospora prolificans</name>
    <dbReference type="NCBI Taxonomy" id="41688"/>
    <lineage>
        <taxon>Eukaryota</taxon>
        <taxon>Fungi</taxon>
        <taxon>Dikarya</taxon>
        <taxon>Ascomycota</taxon>
        <taxon>Pezizomycotina</taxon>
        <taxon>Sordariomycetes</taxon>
        <taxon>Hypocreomycetidae</taxon>
        <taxon>Microascales</taxon>
        <taxon>Microascaceae</taxon>
        <taxon>Lomentospora</taxon>
    </lineage>
</organism>
<feature type="transmembrane region" description="Helical" evidence="6">
    <location>
        <begin position="239"/>
        <end position="263"/>
    </location>
</feature>
<evidence type="ECO:0000313" key="10">
    <source>
        <dbReference type="Proteomes" id="UP000233524"/>
    </source>
</evidence>
<feature type="compositionally biased region" description="Gly residues" evidence="5">
    <location>
        <begin position="222"/>
        <end position="233"/>
    </location>
</feature>
<feature type="compositionally biased region" description="Gly residues" evidence="5">
    <location>
        <begin position="198"/>
        <end position="209"/>
    </location>
</feature>
<gene>
    <name evidence="9" type="ORF">jhhlp_002457</name>
</gene>